<evidence type="ECO:0000256" key="3">
    <source>
        <dbReference type="ARBA" id="ARBA00023163"/>
    </source>
</evidence>
<dbReference type="SUPFAM" id="SSF100950">
    <property type="entry name" value="NagB/RpiA/CoA transferase-like"/>
    <property type="match status" value="1"/>
</dbReference>
<dbReference type="EMBL" id="ACBZ01000058">
    <property type="protein sequence ID" value="EEG49860.1"/>
    <property type="molecule type" value="Genomic_DNA"/>
</dbReference>
<name>C0CK71_BLAHS</name>
<keyword evidence="3" id="KW-0804">Transcription</keyword>
<dbReference type="InterPro" id="IPR018356">
    <property type="entry name" value="Tscrpt_reg_HTH_DeoR_CS"/>
</dbReference>
<evidence type="ECO:0000259" key="4">
    <source>
        <dbReference type="PROSITE" id="PS51000"/>
    </source>
</evidence>
<evidence type="ECO:0000313" key="5">
    <source>
        <dbReference type="EMBL" id="EEG49860.1"/>
    </source>
</evidence>
<reference evidence="5 6" key="2">
    <citation type="submission" date="2009-02" db="EMBL/GenBank/DDBJ databases">
        <title>Draft genome sequence of Blautia hydrogenotrophica DSM 10507 (Ruminococcus hydrogenotrophicus DSM 10507).</title>
        <authorList>
            <person name="Sudarsanam P."/>
            <person name="Ley R."/>
            <person name="Guruge J."/>
            <person name="Turnbaugh P.J."/>
            <person name="Mahowald M."/>
            <person name="Liep D."/>
            <person name="Gordon J."/>
        </authorList>
    </citation>
    <scope>NUCLEOTIDE SEQUENCE [LARGE SCALE GENOMIC DNA]</scope>
    <source>
        <strain evidence="6">DSM 10507 / JCM 14656 / S5a33</strain>
    </source>
</reference>
<dbReference type="SMART" id="SM01134">
    <property type="entry name" value="DeoRC"/>
    <property type="match status" value="1"/>
</dbReference>
<dbReference type="PROSITE" id="PS00894">
    <property type="entry name" value="HTH_DEOR_1"/>
    <property type="match status" value="1"/>
</dbReference>
<dbReference type="InterPro" id="IPR014036">
    <property type="entry name" value="DeoR-like_C"/>
</dbReference>
<dbReference type="SUPFAM" id="SSF46785">
    <property type="entry name" value="Winged helix' DNA-binding domain"/>
    <property type="match status" value="1"/>
</dbReference>
<evidence type="ECO:0000256" key="2">
    <source>
        <dbReference type="ARBA" id="ARBA00023125"/>
    </source>
</evidence>
<dbReference type="PANTHER" id="PTHR30363:SF56">
    <property type="entry name" value="TRANSCRIPTIONAL REGULATOR, DEOR FAMILY"/>
    <property type="match status" value="1"/>
</dbReference>
<dbReference type="InterPro" id="IPR050313">
    <property type="entry name" value="Carb_Metab_HTH_regulators"/>
</dbReference>
<keyword evidence="1" id="KW-0805">Transcription regulation</keyword>
<dbReference type="InterPro" id="IPR036388">
    <property type="entry name" value="WH-like_DNA-bd_sf"/>
</dbReference>
<reference evidence="5 6" key="1">
    <citation type="submission" date="2009-01" db="EMBL/GenBank/DDBJ databases">
        <authorList>
            <person name="Fulton L."/>
            <person name="Clifton S."/>
            <person name="Fulton B."/>
            <person name="Xu J."/>
            <person name="Minx P."/>
            <person name="Pepin K.H."/>
            <person name="Johnson M."/>
            <person name="Bhonagiri V."/>
            <person name="Nash W.E."/>
            <person name="Mardis E.R."/>
            <person name="Wilson R.K."/>
        </authorList>
    </citation>
    <scope>NUCLEOTIDE SEQUENCE [LARGE SCALE GENOMIC DNA]</scope>
    <source>
        <strain evidence="6">DSM 10507 / JCM 14656 / S5a33</strain>
    </source>
</reference>
<organism evidence="5 6">
    <name type="scientific">Blautia hydrogenotrophica (strain DSM 10507 / JCM 14656 / S5a33)</name>
    <name type="common">Ruminococcus hydrogenotrophicus</name>
    <dbReference type="NCBI Taxonomy" id="476272"/>
    <lineage>
        <taxon>Bacteria</taxon>
        <taxon>Bacillati</taxon>
        <taxon>Bacillota</taxon>
        <taxon>Clostridia</taxon>
        <taxon>Lachnospirales</taxon>
        <taxon>Lachnospiraceae</taxon>
        <taxon>Blautia</taxon>
    </lineage>
</organism>
<dbReference type="GO" id="GO:0003677">
    <property type="term" value="F:DNA binding"/>
    <property type="evidence" value="ECO:0007669"/>
    <property type="project" value="UniProtKB-KW"/>
</dbReference>
<protein>
    <recommendedName>
        <fullName evidence="4">HTH deoR-type domain-containing protein</fullName>
    </recommendedName>
</protein>
<dbReference type="Gene3D" id="3.40.50.1360">
    <property type="match status" value="1"/>
</dbReference>
<dbReference type="PATRIC" id="fig|476272.21.peg.2587"/>
<dbReference type="RefSeq" id="WP_005947200.1">
    <property type="nucleotide sequence ID" value="NZ_CP136423.1"/>
</dbReference>
<evidence type="ECO:0000256" key="1">
    <source>
        <dbReference type="ARBA" id="ARBA00023015"/>
    </source>
</evidence>
<dbReference type="Pfam" id="PF00455">
    <property type="entry name" value="DeoRC"/>
    <property type="match status" value="1"/>
</dbReference>
<evidence type="ECO:0000313" key="6">
    <source>
        <dbReference type="Proteomes" id="UP000003100"/>
    </source>
</evidence>
<feature type="domain" description="HTH deoR-type" evidence="4">
    <location>
        <begin position="3"/>
        <end position="58"/>
    </location>
</feature>
<dbReference type="AlphaFoldDB" id="C0CK71"/>
<gene>
    <name evidence="5" type="ORF">RUMHYD_01241</name>
</gene>
<dbReference type="InterPro" id="IPR001034">
    <property type="entry name" value="DeoR_HTH"/>
</dbReference>
<dbReference type="GO" id="GO:0003700">
    <property type="term" value="F:DNA-binding transcription factor activity"/>
    <property type="evidence" value="ECO:0007669"/>
    <property type="project" value="InterPro"/>
</dbReference>
<dbReference type="GeneID" id="86820499"/>
<proteinExistence type="predicted"/>
<dbReference type="Gene3D" id="1.10.10.10">
    <property type="entry name" value="Winged helix-like DNA-binding domain superfamily/Winged helix DNA-binding domain"/>
    <property type="match status" value="1"/>
</dbReference>
<dbReference type="PANTHER" id="PTHR30363">
    <property type="entry name" value="HTH-TYPE TRANSCRIPTIONAL REGULATOR SRLR-RELATED"/>
    <property type="match status" value="1"/>
</dbReference>
<dbReference type="InterPro" id="IPR037171">
    <property type="entry name" value="NagB/RpiA_transferase-like"/>
</dbReference>
<keyword evidence="2" id="KW-0238">DNA-binding</keyword>
<dbReference type="Proteomes" id="UP000003100">
    <property type="component" value="Unassembled WGS sequence"/>
</dbReference>
<dbReference type="SMART" id="SM00420">
    <property type="entry name" value="HTH_DEOR"/>
    <property type="match status" value="1"/>
</dbReference>
<dbReference type="Pfam" id="PF08220">
    <property type="entry name" value="HTH_DeoR"/>
    <property type="match status" value="1"/>
</dbReference>
<dbReference type="PRINTS" id="PR00037">
    <property type="entry name" value="HTHLACR"/>
</dbReference>
<dbReference type="HOGENOM" id="CLU_060699_1_3_9"/>
<dbReference type="PROSITE" id="PS51000">
    <property type="entry name" value="HTH_DEOR_2"/>
    <property type="match status" value="1"/>
</dbReference>
<keyword evidence="6" id="KW-1185">Reference proteome</keyword>
<accession>C0CK71</accession>
<sequence>MLTEKRQEEILRLLTVKGSVTVQELKEQLHASESTIRRDLNQMHQEGVLVKVFGGAVTAEKRVSAKDEQVAFREERNQAEKIKIGQYAAGLIGENDFVYLDAGTTTGYMIPFIKEKTATFVTNAVSHGMRLAQNGFRVILIGGELKLSTEAIVGNEAYVNLQKYHFTIGFWGTNGVGREAGFSTPDINEAMIKQCAMKRTQKRYVLCDHEKFLHTSAVTFGEFEEATVITDKVLDSSYRHCVNIVELSD</sequence>
<dbReference type="eggNOG" id="COG1349">
    <property type="taxonomic scope" value="Bacteria"/>
</dbReference>
<dbReference type="InterPro" id="IPR036390">
    <property type="entry name" value="WH_DNA-bd_sf"/>
</dbReference>